<proteinExistence type="predicted"/>
<feature type="chain" id="PRO_5036448305" description="Tenascin-X" evidence="1">
    <location>
        <begin position="29"/>
        <end position="568"/>
    </location>
</feature>
<evidence type="ECO:0000256" key="1">
    <source>
        <dbReference type="SAM" id="SignalP"/>
    </source>
</evidence>
<reference evidence="2" key="1">
    <citation type="submission" date="2016-04" db="EMBL/GenBank/DDBJ databases">
        <authorList>
            <person name="Nguyen H.D."/>
            <person name="Samba Siva P."/>
            <person name="Cullis J."/>
            <person name="Levesque C.A."/>
            <person name="Hambleton S."/>
        </authorList>
    </citation>
    <scope>NUCLEOTIDE SEQUENCE</scope>
    <source>
        <strain evidence="2">DAOMC 236422</strain>
    </source>
</reference>
<evidence type="ECO:0008006" key="4">
    <source>
        <dbReference type="Google" id="ProtNLM"/>
    </source>
</evidence>
<dbReference type="Proteomes" id="UP000078113">
    <property type="component" value="Unassembled WGS sequence"/>
</dbReference>
<accession>A0A8X7T8H8</accession>
<evidence type="ECO:0000313" key="3">
    <source>
        <dbReference type="Proteomes" id="UP000078113"/>
    </source>
</evidence>
<comment type="caution">
    <text evidence="2">The sequence shown here is derived from an EMBL/GenBank/DDBJ whole genome shotgun (WGS) entry which is preliminary data.</text>
</comment>
<reference evidence="2" key="2">
    <citation type="journal article" date="2019" name="IMA Fungus">
        <title>Genome sequencing and comparison of five Tilletia species to identify candidate genes for the detection of regulated species infecting wheat.</title>
        <authorList>
            <person name="Nguyen H.D.T."/>
            <person name="Sultana T."/>
            <person name="Kesanakurti P."/>
            <person name="Hambleton S."/>
        </authorList>
    </citation>
    <scope>NUCLEOTIDE SEQUENCE</scope>
    <source>
        <strain evidence="2">DAOMC 236422</strain>
    </source>
</reference>
<keyword evidence="3" id="KW-1185">Reference proteome</keyword>
<sequence>MLHHIKSQSHKLIFFLIFVQLLIAIVSGFPFDLDDEDEVPGHLARAPGGVYVGSSCTSNSQCYSNNCAAVNGTTKLTCQRQPQGGPCFKSANCLSRNCDQKAGTCTTPSKVLGTCQNYGDCEGNNNRLDCFSGICKLTNGRACTQDSQCSTTHCIKGACRELPGPPNSGCHVNSECLSNNCTSIQQNKCTNPDGSFHFCDNDSTLKCARYIIGHACSNNGECSQGHCKDGICSQSQLGDSCKEQYQCGDGSLCSPDKKCYIPNNGTTHSGDACNSDQQCISKRCTTTKHFKDVNGINTFDSDDEDPTCDLLNNGESGCRSYRDCRTGLCKDGTCAAGSAGDRCIVNYQCEDVCGSDGKCYTPANIGNLGEGKICKDNSYCLSGGCYDTYPGFDRPSLDDPSKTIQVPDGACINSGIRGRCISTEDCGQGACSNGTCSLVALGGSCTLPSQCKSYACDTRSNSPNKGTCVIPGAHEYCSSNDQCFSGNCEPIPCYSHGCAYEDPVDRGNWCAIVANGDTCRFDNDCDPGEASCSSDNKCVADSGNYCKADRECKSNNCVNNWCTASTSS</sequence>
<protein>
    <recommendedName>
        <fullName evidence="4">Tenascin-X</fullName>
    </recommendedName>
</protein>
<name>A0A8X7T8H8_9BASI</name>
<keyword evidence="1" id="KW-0732">Signal</keyword>
<dbReference type="EMBL" id="LWDG02000007">
    <property type="protein sequence ID" value="KAE8271963.1"/>
    <property type="molecule type" value="Genomic_DNA"/>
</dbReference>
<dbReference type="AlphaFoldDB" id="A0A8X7T8H8"/>
<evidence type="ECO:0000313" key="2">
    <source>
        <dbReference type="EMBL" id="KAE8271963.1"/>
    </source>
</evidence>
<gene>
    <name evidence="2" type="ORF">A4X09_0g376</name>
</gene>
<organism evidence="2 3">
    <name type="scientific">Tilletia walkeri</name>
    <dbReference type="NCBI Taxonomy" id="117179"/>
    <lineage>
        <taxon>Eukaryota</taxon>
        <taxon>Fungi</taxon>
        <taxon>Dikarya</taxon>
        <taxon>Basidiomycota</taxon>
        <taxon>Ustilaginomycotina</taxon>
        <taxon>Exobasidiomycetes</taxon>
        <taxon>Tilletiales</taxon>
        <taxon>Tilletiaceae</taxon>
        <taxon>Tilletia</taxon>
    </lineage>
</organism>
<feature type="signal peptide" evidence="1">
    <location>
        <begin position="1"/>
        <end position="28"/>
    </location>
</feature>